<gene>
    <name evidence="2" type="ORF">BO78DRAFT_381528</name>
</gene>
<feature type="signal peptide" evidence="1">
    <location>
        <begin position="1"/>
        <end position="23"/>
    </location>
</feature>
<keyword evidence="3" id="KW-1185">Reference proteome</keyword>
<protein>
    <submittedName>
        <fullName evidence="2">Uncharacterized protein</fullName>
    </submittedName>
</protein>
<dbReference type="AlphaFoldDB" id="A0A319EPN6"/>
<dbReference type="EMBL" id="KZ826315">
    <property type="protein sequence ID" value="PYI12337.1"/>
    <property type="molecule type" value="Genomic_DNA"/>
</dbReference>
<proteinExistence type="predicted"/>
<feature type="chain" id="PRO_5016339099" evidence="1">
    <location>
        <begin position="24"/>
        <end position="134"/>
    </location>
</feature>
<evidence type="ECO:0000313" key="3">
    <source>
        <dbReference type="Proteomes" id="UP000248423"/>
    </source>
</evidence>
<reference evidence="2 3" key="1">
    <citation type="submission" date="2018-02" db="EMBL/GenBank/DDBJ databases">
        <title>The genomes of Aspergillus section Nigri reveals drivers in fungal speciation.</title>
        <authorList>
            <consortium name="DOE Joint Genome Institute"/>
            <person name="Vesth T.C."/>
            <person name="Nybo J."/>
            <person name="Theobald S."/>
            <person name="Brandl J."/>
            <person name="Frisvad J.C."/>
            <person name="Nielsen K.F."/>
            <person name="Lyhne E.K."/>
            <person name="Kogle M.E."/>
            <person name="Kuo A."/>
            <person name="Riley R."/>
            <person name="Clum A."/>
            <person name="Nolan M."/>
            <person name="Lipzen A."/>
            <person name="Salamov A."/>
            <person name="Henrissat B."/>
            <person name="Wiebenga A."/>
            <person name="De vries R.P."/>
            <person name="Grigoriev I.V."/>
            <person name="Mortensen U.H."/>
            <person name="Andersen M.R."/>
            <person name="Baker S.E."/>
        </authorList>
    </citation>
    <scope>NUCLEOTIDE SEQUENCE [LARGE SCALE GENOMIC DNA]</scope>
    <source>
        <strain evidence="2 3">CBS 121057</strain>
    </source>
</reference>
<name>A0A319EPN6_ASPSB</name>
<organism evidence="2 3">
    <name type="scientific">Aspergillus sclerotiicarbonarius (strain CBS 121057 / IBT 28362)</name>
    <dbReference type="NCBI Taxonomy" id="1448318"/>
    <lineage>
        <taxon>Eukaryota</taxon>
        <taxon>Fungi</taxon>
        <taxon>Dikarya</taxon>
        <taxon>Ascomycota</taxon>
        <taxon>Pezizomycotina</taxon>
        <taxon>Eurotiomycetes</taxon>
        <taxon>Eurotiomycetidae</taxon>
        <taxon>Eurotiales</taxon>
        <taxon>Aspergillaceae</taxon>
        <taxon>Aspergillus</taxon>
        <taxon>Aspergillus subgen. Circumdati</taxon>
    </lineage>
</organism>
<evidence type="ECO:0000313" key="2">
    <source>
        <dbReference type="EMBL" id="PYI12337.1"/>
    </source>
</evidence>
<sequence length="134" mass="15060">MKLNTLGPLVAAMAAFLATGTDATALKWLCHLDGDHSSEYTSMVEEFTTLWGDSAVTLGADSSKWAVCNGLYFGLVNYPSHSWKEDYKQREKIITEVPTGNECVWYTGVWQEHYYMYGAVKTMDFSGDAEIRYC</sequence>
<evidence type="ECO:0000256" key="1">
    <source>
        <dbReference type="SAM" id="SignalP"/>
    </source>
</evidence>
<accession>A0A319EPN6</accession>
<dbReference type="VEuPathDB" id="FungiDB:BO78DRAFT_381528"/>
<keyword evidence="1" id="KW-0732">Signal</keyword>
<dbReference type="Proteomes" id="UP000248423">
    <property type="component" value="Unassembled WGS sequence"/>
</dbReference>